<feature type="compositionally biased region" description="Low complexity" evidence="1">
    <location>
        <begin position="305"/>
        <end position="315"/>
    </location>
</feature>
<feature type="compositionally biased region" description="Low complexity" evidence="1">
    <location>
        <begin position="754"/>
        <end position="771"/>
    </location>
</feature>
<feature type="compositionally biased region" description="Basic and acidic residues" evidence="1">
    <location>
        <begin position="10"/>
        <end position="20"/>
    </location>
</feature>
<feature type="compositionally biased region" description="Polar residues" evidence="1">
    <location>
        <begin position="991"/>
        <end position="1005"/>
    </location>
</feature>
<feature type="region of interest" description="Disordered" evidence="1">
    <location>
        <begin position="431"/>
        <end position="454"/>
    </location>
</feature>
<proteinExistence type="predicted"/>
<feature type="region of interest" description="Disordered" evidence="1">
    <location>
        <begin position="1"/>
        <end position="28"/>
    </location>
</feature>
<gene>
    <name evidence="2" type="ORF">NE237_020727</name>
</gene>
<feature type="compositionally biased region" description="Polar residues" evidence="1">
    <location>
        <begin position="240"/>
        <end position="250"/>
    </location>
</feature>
<dbReference type="GO" id="GO:0043622">
    <property type="term" value="P:cortical microtubule organization"/>
    <property type="evidence" value="ECO:0007669"/>
    <property type="project" value="TreeGrafter"/>
</dbReference>
<accession>A0A9Q0H6N3</accession>
<feature type="region of interest" description="Disordered" evidence="1">
    <location>
        <begin position="1087"/>
        <end position="1147"/>
    </location>
</feature>
<feature type="compositionally biased region" description="Basic residues" evidence="1">
    <location>
        <begin position="1115"/>
        <end position="1128"/>
    </location>
</feature>
<feature type="region of interest" description="Disordered" evidence="1">
    <location>
        <begin position="123"/>
        <end position="250"/>
    </location>
</feature>
<dbReference type="EMBL" id="JAMYWD010000009">
    <property type="protein sequence ID" value="KAJ4960817.1"/>
    <property type="molecule type" value="Genomic_DNA"/>
</dbReference>
<feature type="region of interest" description="Disordered" evidence="1">
    <location>
        <begin position="345"/>
        <end position="380"/>
    </location>
</feature>
<dbReference type="PANTHER" id="PTHR31949">
    <property type="entry name" value="GASTRIC MUCIN-LIKE PROTEIN"/>
    <property type="match status" value="1"/>
</dbReference>
<feature type="compositionally biased region" description="Polar residues" evidence="1">
    <location>
        <begin position="431"/>
        <end position="441"/>
    </location>
</feature>
<feature type="region of interest" description="Disordered" evidence="1">
    <location>
        <begin position="490"/>
        <end position="511"/>
    </location>
</feature>
<protein>
    <submittedName>
        <fullName evidence="2">Uncharacterized protein</fullName>
    </submittedName>
</protein>
<evidence type="ECO:0000313" key="2">
    <source>
        <dbReference type="EMBL" id="KAJ4960817.1"/>
    </source>
</evidence>
<dbReference type="PANTHER" id="PTHR31949:SF3">
    <property type="entry name" value="RUN_FYVE DOMAIN PROTEIN"/>
    <property type="match status" value="1"/>
</dbReference>
<organism evidence="2 3">
    <name type="scientific">Protea cynaroides</name>
    <dbReference type="NCBI Taxonomy" id="273540"/>
    <lineage>
        <taxon>Eukaryota</taxon>
        <taxon>Viridiplantae</taxon>
        <taxon>Streptophyta</taxon>
        <taxon>Embryophyta</taxon>
        <taxon>Tracheophyta</taxon>
        <taxon>Spermatophyta</taxon>
        <taxon>Magnoliopsida</taxon>
        <taxon>Proteales</taxon>
        <taxon>Proteaceae</taxon>
        <taxon>Protea</taxon>
    </lineage>
</organism>
<dbReference type="OrthoDB" id="1929779at2759"/>
<dbReference type="GO" id="GO:0055028">
    <property type="term" value="C:cortical microtubule"/>
    <property type="evidence" value="ECO:0007669"/>
    <property type="project" value="TreeGrafter"/>
</dbReference>
<name>A0A9Q0H6N3_9MAGN</name>
<keyword evidence="3" id="KW-1185">Reference proteome</keyword>
<evidence type="ECO:0000313" key="3">
    <source>
        <dbReference type="Proteomes" id="UP001141806"/>
    </source>
</evidence>
<feature type="region of interest" description="Disordered" evidence="1">
    <location>
        <begin position="742"/>
        <end position="774"/>
    </location>
</feature>
<feature type="region of interest" description="Disordered" evidence="1">
    <location>
        <begin position="981"/>
        <end position="1020"/>
    </location>
</feature>
<comment type="caution">
    <text evidence="2">The sequence shown here is derived from an EMBL/GenBank/DDBJ whole genome shotgun (WGS) entry which is preliminary data.</text>
</comment>
<feature type="compositionally biased region" description="Low complexity" evidence="1">
    <location>
        <begin position="212"/>
        <end position="225"/>
    </location>
</feature>
<dbReference type="AlphaFoldDB" id="A0A9Q0H6N3"/>
<sequence length="1180" mass="127771">MSPPALRCSPGRELRSDNHNRGCGLESGLLLPEKDDDLALFNEMQTRERENFLLDMSDDIDDSFSTNMKYFSDFKLGISIPVRGESSDLLNGDSEKNDYEWLLTPPDTPLFPSLDDKTLEVSLASRGRPQTQPISISRSSTMEKSSRTSRSSASPHRLSPSPSSRSNTFQSRGRLSSAPHSSPSPILRPASPSQSPCTPLIKPITPAHRSHTPTTRRMSTGSSGTIASSKRGTSPLKASFGNSASPKIGSWQSTIPGFTSDALPNLRTSLADHPASYVRSSSPASRNGKDAPSKFRRQPISPTTSGSGSSSFGFDQDLFSSQSKGSVTSFGDDDIDSLQSLQVSMSDKSSVRRAGAFSNSRAPAFSRKPSKTPSSSSAPNRYFDLALRQMDHRKSPQNMFRPLLSSVQSTTFYVGKTSSTQHPMVTINSSVTTGSNVSPEQGASVAPDTEGNDHDQDDMMSDWGKAPYPDVQDEAFVFGKVDEINLDIDDKDKNGNNTGYTDFDSATTTKVKSGESENFSSLISATEIESITSEFVNIENDSEVFVCHGRIAYCTNCRCKFCVIEPTEGNDSLCPDCSEKRGSLTPTAGEHPLVHSHDTTFNREETLQKSKSFVAIEREAEVAVVPKITGRNKTMLVECDENVEHDHSCNVEEAQNCFHGSSFAQLMVDGGEQDFVQPTVGSIRSNYDNVDQEFQHSNSHSSLKVDVSEGAGISVLLKRSSTSKWPIVQGRTLTATNIHCDNPSYARDSTNNIRSSGRLGSASASSSVDWSSSRRTEVQIQGQLSFRKLDLDNIRHDSSTKLRRTGSSSSGISNPAHQALLLTNSMSEENFDASVGSMDHKTVPETPLVSDMQNTSLGNEKSGEFDSSSVKTAVLEEDKLHCSQSCRVVDASGFELSSHTRCIQSENASVVAVSNDRGYVSLGIAEDFPIFKRSTSDIETPATAPKPSLEEENATMNSDCAIEIVEAPPYDSSALISGKLGNVGDGVPGSQVESATTPNSSSTMDELSKASVPPTLEEDVEIPFPDSDILDHAHRIPEESTVTMEGQGGKKARSLTLEEATDTILFCGSIIHNLAYQAASIAMEKESSVHPEGSQPTTAFFGKPSSEMTDPRGRSGSKRTTKTRKSRQRRVEADVKSTSTKTQIDDKTNESLVAYDAEAPYKVDSTKPPKLESKCNCTVM</sequence>
<dbReference type="Proteomes" id="UP001141806">
    <property type="component" value="Unassembled WGS sequence"/>
</dbReference>
<reference evidence="2" key="1">
    <citation type="journal article" date="2023" name="Plant J.">
        <title>The genome of the king protea, Protea cynaroides.</title>
        <authorList>
            <person name="Chang J."/>
            <person name="Duong T.A."/>
            <person name="Schoeman C."/>
            <person name="Ma X."/>
            <person name="Roodt D."/>
            <person name="Barker N."/>
            <person name="Li Z."/>
            <person name="Van de Peer Y."/>
            <person name="Mizrachi E."/>
        </authorList>
    </citation>
    <scope>NUCLEOTIDE SEQUENCE</scope>
    <source>
        <tissue evidence="2">Young leaves</tissue>
    </source>
</reference>
<feature type="compositionally biased region" description="Polar residues" evidence="1">
    <location>
        <begin position="167"/>
        <end position="184"/>
    </location>
</feature>
<feature type="compositionally biased region" description="Low complexity" evidence="1">
    <location>
        <begin position="135"/>
        <end position="166"/>
    </location>
</feature>
<feature type="region of interest" description="Disordered" evidence="1">
    <location>
        <begin position="274"/>
        <end position="315"/>
    </location>
</feature>
<feature type="compositionally biased region" description="Polar residues" evidence="1">
    <location>
        <begin position="495"/>
        <end position="511"/>
    </location>
</feature>
<evidence type="ECO:0000256" key="1">
    <source>
        <dbReference type="SAM" id="MobiDB-lite"/>
    </source>
</evidence>